<keyword evidence="5" id="KW-0812">Transmembrane</keyword>
<dbReference type="InterPro" id="IPR001611">
    <property type="entry name" value="Leu-rich_rpt"/>
</dbReference>
<evidence type="ECO:0000313" key="13">
    <source>
        <dbReference type="EMBL" id="OEL35966.1"/>
    </source>
</evidence>
<evidence type="ECO:0000256" key="11">
    <source>
        <dbReference type="SAM" id="SignalP"/>
    </source>
</evidence>
<sequence>MPWISGHRKPQPLLLLFLIHVVLGTQLSYTYSLGTYSNHQTAVPVPCRPDQASALLQLKSSFSTDGWGPFVAGSSPICTALASWQADTDCCGWEGVRCSDANGRVTTLDLGGCGFESGGLHPALFNLTSLRHLNLAWISFNGSQLPAIGFEQLTELTHINLSNCGFDGQIPDAIGQLTKLIPESFADLPSLTALGLTNNFLEGWLPSRIFQNKNLTTIDVSGTNFSGPIPSSIGNLKSLKNLGLAATGFSQELPSSIEQLQFLDCGLSGDVPSSIGNLENLYRLTLYNCNFSGKLPPQMFNLTQLEILYLDSNSFHGIMELSSFWKLRDLSYLSLSNNKFTVVAEDEGNSSGINQMGILLLELEAFYSLI</sequence>
<feature type="signal peptide" evidence="11">
    <location>
        <begin position="1"/>
        <end position="24"/>
    </location>
</feature>
<evidence type="ECO:0000256" key="9">
    <source>
        <dbReference type="ARBA" id="ARBA00023136"/>
    </source>
</evidence>
<keyword evidence="7" id="KW-0677">Repeat</keyword>
<dbReference type="Proteomes" id="UP000095767">
    <property type="component" value="Unassembled WGS sequence"/>
</dbReference>
<dbReference type="Pfam" id="PF13855">
    <property type="entry name" value="LRR_8"/>
    <property type="match status" value="1"/>
</dbReference>
<comment type="similarity">
    <text evidence="2">Belongs to the RLP family.</text>
</comment>
<evidence type="ECO:0000256" key="3">
    <source>
        <dbReference type="ARBA" id="ARBA00022475"/>
    </source>
</evidence>
<keyword evidence="8" id="KW-1133">Transmembrane helix</keyword>
<dbReference type="FunFam" id="3.80.10.10:FF:000041">
    <property type="entry name" value="LRR receptor-like serine/threonine-protein kinase ERECTA"/>
    <property type="match status" value="1"/>
</dbReference>
<keyword evidence="4" id="KW-0433">Leucine-rich repeat</keyword>
<dbReference type="PANTHER" id="PTHR48061">
    <property type="entry name" value="LEUCINE-RICH REPEAT RECEPTOR PROTEIN KINASE EMS1-LIKE-RELATED"/>
    <property type="match status" value="1"/>
</dbReference>
<evidence type="ECO:0000256" key="2">
    <source>
        <dbReference type="ARBA" id="ARBA00009592"/>
    </source>
</evidence>
<evidence type="ECO:0000256" key="6">
    <source>
        <dbReference type="ARBA" id="ARBA00022729"/>
    </source>
</evidence>
<accession>A0A1E5WEY1</accession>
<comment type="subcellular location">
    <subcellularLocation>
        <location evidence="1">Cell membrane</location>
        <topology evidence="1">Single-pass type I membrane protein</topology>
    </subcellularLocation>
</comment>
<keyword evidence="6 11" id="KW-0732">Signal</keyword>
<feature type="chain" id="PRO_5009189223" evidence="11">
    <location>
        <begin position="25"/>
        <end position="370"/>
    </location>
</feature>
<dbReference type="AlphaFoldDB" id="A0A1E5WEY1"/>
<evidence type="ECO:0000256" key="5">
    <source>
        <dbReference type="ARBA" id="ARBA00022692"/>
    </source>
</evidence>
<dbReference type="Pfam" id="PF08263">
    <property type="entry name" value="LRRNT_2"/>
    <property type="match status" value="1"/>
</dbReference>
<reference evidence="13 14" key="1">
    <citation type="submission" date="2016-09" db="EMBL/GenBank/DDBJ databases">
        <title>The draft genome of Dichanthelium oligosanthes: A C3 panicoid grass species.</title>
        <authorList>
            <person name="Studer A.J."/>
            <person name="Schnable J.C."/>
            <person name="Brutnell T.P."/>
        </authorList>
    </citation>
    <scope>NUCLEOTIDE SEQUENCE [LARGE SCALE GENOMIC DNA]</scope>
    <source>
        <strain evidence="14">cv. Kellogg 1175</strain>
        <tissue evidence="13">Leaf</tissue>
    </source>
</reference>
<dbReference type="InterPro" id="IPR046956">
    <property type="entry name" value="RLP23-like"/>
</dbReference>
<evidence type="ECO:0000256" key="10">
    <source>
        <dbReference type="ARBA" id="ARBA00023180"/>
    </source>
</evidence>
<feature type="domain" description="Leucine-rich repeat-containing N-terminal plant-type" evidence="12">
    <location>
        <begin position="49"/>
        <end position="99"/>
    </location>
</feature>
<keyword evidence="14" id="KW-1185">Reference proteome</keyword>
<dbReference type="PANTHER" id="PTHR48061:SF13">
    <property type="entry name" value="LEUCINE-RICH REPEAT-CONTAINING N-TERMINAL PLANT-TYPE DOMAIN-CONTAINING PROTEIN"/>
    <property type="match status" value="1"/>
</dbReference>
<evidence type="ECO:0000256" key="7">
    <source>
        <dbReference type="ARBA" id="ARBA00022737"/>
    </source>
</evidence>
<evidence type="ECO:0000256" key="4">
    <source>
        <dbReference type="ARBA" id="ARBA00022614"/>
    </source>
</evidence>
<dbReference type="Gene3D" id="3.80.10.10">
    <property type="entry name" value="Ribonuclease Inhibitor"/>
    <property type="match status" value="3"/>
</dbReference>
<dbReference type="InterPro" id="IPR013210">
    <property type="entry name" value="LRR_N_plant-typ"/>
</dbReference>
<proteinExistence type="inferred from homology"/>
<name>A0A1E5WEY1_9POAL</name>
<protein>
    <submittedName>
        <fullName evidence="13">Receptor-like protein 12</fullName>
    </submittedName>
</protein>
<keyword evidence="9" id="KW-0472">Membrane</keyword>
<gene>
    <name evidence="13" type="ORF">BAE44_0003016</name>
</gene>
<organism evidence="13 14">
    <name type="scientific">Dichanthelium oligosanthes</name>
    <dbReference type="NCBI Taxonomy" id="888268"/>
    <lineage>
        <taxon>Eukaryota</taxon>
        <taxon>Viridiplantae</taxon>
        <taxon>Streptophyta</taxon>
        <taxon>Embryophyta</taxon>
        <taxon>Tracheophyta</taxon>
        <taxon>Spermatophyta</taxon>
        <taxon>Magnoliopsida</taxon>
        <taxon>Liliopsida</taxon>
        <taxon>Poales</taxon>
        <taxon>Poaceae</taxon>
        <taxon>PACMAD clade</taxon>
        <taxon>Panicoideae</taxon>
        <taxon>Panicodae</taxon>
        <taxon>Paniceae</taxon>
        <taxon>Dichantheliinae</taxon>
        <taxon>Dichanthelium</taxon>
    </lineage>
</organism>
<dbReference type="SUPFAM" id="SSF52058">
    <property type="entry name" value="L domain-like"/>
    <property type="match status" value="1"/>
</dbReference>
<evidence type="ECO:0000256" key="1">
    <source>
        <dbReference type="ARBA" id="ARBA00004251"/>
    </source>
</evidence>
<dbReference type="OrthoDB" id="1394818at2759"/>
<evidence type="ECO:0000256" key="8">
    <source>
        <dbReference type="ARBA" id="ARBA00022989"/>
    </source>
</evidence>
<evidence type="ECO:0000259" key="12">
    <source>
        <dbReference type="Pfam" id="PF08263"/>
    </source>
</evidence>
<keyword evidence="13" id="KW-0675">Receptor</keyword>
<dbReference type="SMART" id="SM00369">
    <property type="entry name" value="LRR_TYP"/>
    <property type="match status" value="5"/>
</dbReference>
<keyword evidence="10" id="KW-0325">Glycoprotein</keyword>
<evidence type="ECO:0000313" key="14">
    <source>
        <dbReference type="Proteomes" id="UP000095767"/>
    </source>
</evidence>
<dbReference type="EMBL" id="LWDX02010468">
    <property type="protein sequence ID" value="OEL35966.1"/>
    <property type="molecule type" value="Genomic_DNA"/>
</dbReference>
<dbReference type="GO" id="GO:0005886">
    <property type="term" value="C:plasma membrane"/>
    <property type="evidence" value="ECO:0007669"/>
    <property type="project" value="UniProtKB-SubCell"/>
</dbReference>
<dbReference type="InterPro" id="IPR003591">
    <property type="entry name" value="Leu-rich_rpt_typical-subtyp"/>
</dbReference>
<comment type="caution">
    <text evidence="13">The sequence shown here is derived from an EMBL/GenBank/DDBJ whole genome shotgun (WGS) entry which is preliminary data.</text>
</comment>
<dbReference type="STRING" id="888268.A0A1E5WEY1"/>
<dbReference type="InterPro" id="IPR032675">
    <property type="entry name" value="LRR_dom_sf"/>
</dbReference>
<keyword evidence="3" id="KW-1003">Cell membrane</keyword>
<dbReference type="Pfam" id="PF00560">
    <property type="entry name" value="LRR_1"/>
    <property type="match status" value="2"/>
</dbReference>